<keyword evidence="1" id="KW-1185">Reference proteome</keyword>
<reference evidence="2" key="1">
    <citation type="submission" date="2016-11" db="UniProtKB">
        <authorList>
            <consortium name="WormBaseParasite"/>
        </authorList>
    </citation>
    <scope>IDENTIFICATION</scope>
</reference>
<proteinExistence type="predicted"/>
<protein>
    <submittedName>
        <fullName evidence="2">Ovule protein</fullName>
    </submittedName>
</protein>
<organism evidence="1 2">
    <name type="scientific">Heterorhabditis bacteriophora</name>
    <name type="common">Entomopathogenic nematode worm</name>
    <dbReference type="NCBI Taxonomy" id="37862"/>
    <lineage>
        <taxon>Eukaryota</taxon>
        <taxon>Metazoa</taxon>
        <taxon>Ecdysozoa</taxon>
        <taxon>Nematoda</taxon>
        <taxon>Chromadorea</taxon>
        <taxon>Rhabditida</taxon>
        <taxon>Rhabditina</taxon>
        <taxon>Rhabditomorpha</taxon>
        <taxon>Strongyloidea</taxon>
        <taxon>Heterorhabditidae</taxon>
        <taxon>Heterorhabditis</taxon>
    </lineage>
</organism>
<sequence length="75" mass="8619">MCEVQVDELCSMRSIQYIRLITSLPHFVVLTRFLGIRIQFGILSDVTYEITGNFCVKFVMPTLCSTSFTMICDNE</sequence>
<dbReference type="Proteomes" id="UP000095283">
    <property type="component" value="Unplaced"/>
</dbReference>
<evidence type="ECO:0000313" key="1">
    <source>
        <dbReference type="Proteomes" id="UP000095283"/>
    </source>
</evidence>
<dbReference type="WBParaSite" id="Hba_07049">
    <property type="protein sequence ID" value="Hba_07049"/>
    <property type="gene ID" value="Hba_07049"/>
</dbReference>
<evidence type="ECO:0000313" key="2">
    <source>
        <dbReference type="WBParaSite" id="Hba_07049"/>
    </source>
</evidence>
<accession>A0A1I7WPP5</accession>
<dbReference type="AlphaFoldDB" id="A0A1I7WPP5"/>
<name>A0A1I7WPP5_HETBA</name>